<protein>
    <submittedName>
        <fullName evidence="1">Uncharacterized protein</fullName>
    </submittedName>
</protein>
<proteinExistence type="predicted"/>
<keyword evidence="2" id="KW-1185">Reference proteome</keyword>
<evidence type="ECO:0000313" key="2">
    <source>
        <dbReference type="Proteomes" id="UP001497680"/>
    </source>
</evidence>
<dbReference type="Proteomes" id="UP001497680">
    <property type="component" value="Unassembled WGS sequence"/>
</dbReference>
<sequence length="399" mass="44467">MFNSMEITVSGGRETHFECLRSHKVLWDDVNGDVNSIFENDEIVLDGDTVEYKAQCHCGNIQETIKVPGGDGNKPLKAYICCCTICRQTYGGFGGFFVVLPKSMKLSSKQGTLEDWDTPGTEEGEENRPFCGTCGARNSVETIRGCAIVDTSLWNADFWKFVGVMFSSSAKDDGLVPWLPKEAPLQALEFYNTHGDVTPEYVPVIGSNGWEERLRAECCCGGVSFTIPRPSQEVREEGNYLERFVAPAHGGRWKAYLDFSRETRLTSTSPFIPWMLVPRVELEPEVPSDLIFQTLQTYQSSEKITRGFCWACGSTVFLKSTDRCPSEANEVLGIAMGTLKAPEGVRAENWVEWRAGKPYGDDEVGLGLGGDPVLTSHITENIKKWSLEKYGDYPEFDIM</sequence>
<dbReference type="EMBL" id="MU394320">
    <property type="protein sequence ID" value="KAI6085962.1"/>
    <property type="molecule type" value="Genomic_DNA"/>
</dbReference>
<reference evidence="1 2" key="1">
    <citation type="journal article" date="2022" name="New Phytol.">
        <title>Ecological generalism drives hyperdiversity of secondary metabolite gene clusters in xylarialean endophytes.</title>
        <authorList>
            <person name="Franco M.E.E."/>
            <person name="Wisecaver J.H."/>
            <person name="Arnold A.E."/>
            <person name="Ju Y.M."/>
            <person name="Slot J.C."/>
            <person name="Ahrendt S."/>
            <person name="Moore L.P."/>
            <person name="Eastman K.E."/>
            <person name="Scott K."/>
            <person name="Konkel Z."/>
            <person name="Mondo S.J."/>
            <person name="Kuo A."/>
            <person name="Hayes R.D."/>
            <person name="Haridas S."/>
            <person name="Andreopoulos B."/>
            <person name="Riley R."/>
            <person name="LaButti K."/>
            <person name="Pangilinan J."/>
            <person name="Lipzen A."/>
            <person name="Amirebrahimi M."/>
            <person name="Yan J."/>
            <person name="Adam C."/>
            <person name="Keymanesh K."/>
            <person name="Ng V."/>
            <person name="Louie K."/>
            <person name="Northen T."/>
            <person name="Drula E."/>
            <person name="Henrissat B."/>
            <person name="Hsieh H.M."/>
            <person name="Youens-Clark K."/>
            <person name="Lutzoni F."/>
            <person name="Miadlikowska J."/>
            <person name="Eastwood D.C."/>
            <person name="Hamelin R.C."/>
            <person name="Grigoriev I.V."/>
            <person name="U'Ren J.M."/>
        </authorList>
    </citation>
    <scope>NUCLEOTIDE SEQUENCE [LARGE SCALE GENOMIC DNA]</scope>
    <source>
        <strain evidence="1 2">ER1909</strain>
    </source>
</reference>
<comment type="caution">
    <text evidence="1">The sequence shown here is derived from an EMBL/GenBank/DDBJ whole genome shotgun (WGS) entry which is preliminary data.</text>
</comment>
<gene>
    <name evidence="1" type="ORF">F4821DRAFT_278986</name>
</gene>
<accession>A0ACC0D099</accession>
<organism evidence="1 2">
    <name type="scientific">Hypoxylon rubiginosum</name>
    <dbReference type="NCBI Taxonomy" id="110542"/>
    <lineage>
        <taxon>Eukaryota</taxon>
        <taxon>Fungi</taxon>
        <taxon>Dikarya</taxon>
        <taxon>Ascomycota</taxon>
        <taxon>Pezizomycotina</taxon>
        <taxon>Sordariomycetes</taxon>
        <taxon>Xylariomycetidae</taxon>
        <taxon>Xylariales</taxon>
        <taxon>Hypoxylaceae</taxon>
        <taxon>Hypoxylon</taxon>
    </lineage>
</organism>
<name>A0ACC0D099_9PEZI</name>
<evidence type="ECO:0000313" key="1">
    <source>
        <dbReference type="EMBL" id="KAI6085962.1"/>
    </source>
</evidence>